<evidence type="ECO:0000256" key="8">
    <source>
        <dbReference type="SAM" id="SignalP"/>
    </source>
</evidence>
<dbReference type="WBParaSite" id="MCU_009729-RA">
    <property type="protein sequence ID" value="MCU_009729-RA"/>
    <property type="gene ID" value="MCU_009729"/>
</dbReference>
<evidence type="ECO:0000256" key="4">
    <source>
        <dbReference type="ARBA" id="ARBA00022989"/>
    </source>
</evidence>
<organism evidence="9">
    <name type="scientific">Mesocestoides corti</name>
    <name type="common">Flatworm</name>
    <dbReference type="NCBI Taxonomy" id="53468"/>
    <lineage>
        <taxon>Eukaryota</taxon>
        <taxon>Metazoa</taxon>
        <taxon>Spiralia</taxon>
        <taxon>Lophotrochozoa</taxon>
        <taxon>Platyhelminthes</taxon>
        <taxon>Cestoda</taxon>
        <taxon>Eucestoda</taxon>
        <taxon>Cyclophyllidea</taxon>
        <taxon>Mesocestoididae</taxon>
        <taxon>Mesocestoides</taxon>
    </lineage>
</organism>
<feature type="transmembrane region" description="Helical" evidence="7">
    <location>
        <begin position="447"/>
        <end position="468"/>
    </location>
</feature>
<evidence type="ECO:0000256" key="7">
    <source>
        <dbReference type="RuleBase" id="RU368066"/>
    </source>
</evidence>
<feature type="transmembrane region" description="Helical" evidence="7">
    <location>
        <begin position="189"/>
        <end position="213"/>
    </location>
</feature>
<feature type="transmembrane region" description="Helical" evidence="7">
    <location>
        <begin position="139"/>
        <end position="168"/>
    </location>
</feature>
<comment type="subcellular location">
    <subcellularLocation>
        <location evidence="7">Cell membrane</location>
        <topology evidence="7">Multi-pass membrane protein</topology>
    </subcellularLocation>
    <subcellularLocation>
        <location evidence="1">Membrane</location>
        <topology evidence="1">Multi-pass membrane protein</topology>
    </subcellularLocation>
</comment>
<sequence>MLTWGALLCVLVFWRCVPSGLLPAIDNRTRESMKYPKSVKPPPSYPSIVLGARTIVTKMLEDLIRTWKVILVCIILAAFISFLWILLMRLCTRAMVYFTLLIFVGIFGAATGFCFWRYVETKKLSADPPPFYFTIDITVYFRYATTWLALGIISAIILLLVLAIIIFLRKRIALAHFVIGETSKAIADLPITLLWPIFPFILIVGVIVLWFFVDMNLRSIAVSEGVLFSNSAPEPKAKFSNEWVRWALSGASKCDPTANTTSGGICHFVRQIGQAYIPWLQVYNFAMCLWLVNYVIALDQATLAGAFASFYFSDHHRRHGSSGQRRRQWGCCGAALLLSTFSTALFYHTGSLALGSLLITLFSLIRMILLRLQRKLKLAENPVAKFFLRCMCCCFWCLEKFLRFLNKNAYIIMAIYGHGFCRSARDAFGLILRNVVRVFVVEKTTDFILFVGKITVCAFSSCVAYAYMSGRVSNFLLINSEQGLHLNYMIIPILVIALASYLVAKAFFTVYEIGADTIFVCVCEDLERNDGTPEKPYFMGQSMMRTLKKPDPDTTN</sequence>
<dbReference type="PANTHER" id="PTHR12385">
    <property type="entry name" value="CHOLINE TRANSPORTER-LIKE (SLC FAMILY 44)"/>
    <property type="match status" value="1"/>
</dbReference>
<reference evidence="9" key="1">
    <citation type="submission" date="2019-11" db="UniProtKB">
        <authorList>
            <consortium name="WormBaseParasite"/>
        </authorList>
    </citation>
    <scope>IDENTIFICATION</scope>
</reference>
<dbReference type="AlphaFoldDB" id="A0A5K3FMV1"/>
<keyword evidence="6" id="KW-0325">Glycoprotein</keyword>
<feature type="transmembrane region" description="Helical" evidence="7">
    <location>
        <begin position="67"/>
        <end position="87"/>
    </location>
</feature>
<evidence type="ECO:0000256" key="5">
    <source>
        <dbReference type="ARBA" id="ARBA00023136"/>
    </source>
</evidence>
<keyword evidence="8" id="KW-0732">Signal</keyword>
<feature type="transmembrane region" description="Helical" evidence="7">
    <location>
        <begin position="282"/>
        <end position="308"/>
    </location>
</feature>
<feature type="transmembrane region" description="Helical" evidence="7">
    <location>
        <begin position="94"/>
        <end position="119"/>
    </location>
</feature>
<keyword evidence="5 7" id="KW-0472">Membrane</keyword>
<dbReference type="PANTHER" id="PTHR12385:SF14">
    <property type="entry name" value="CHOLINE TRANSPORTER-LIKE 2"/>
    <property type="match status" value="1"/>
</dbReference>
<dbReference type="GO" id="GO:0022857">
    <property type="term" value="F:transmembrane transporter activity"/>
    <property type="evidence" value="ECO:0007669"/>
    <property type="project" value="UniProtKB-UniRule"/>
</dbReference>
<evidence type="ECO:0000256" key="6">
    <source>
        <dbReference type="ARBA" id="ARBA00023180"/>
    </source>
</evidence>
<accession>A0A5K3FMV1</accession>
<proteinExistence type="inferred from homology"/>
<keyword evidence="4 7" id="KW-1133">Transmembrane helix</keyword>
<evidence type="ECO:0000256" key="2">
    <source>
        <dbReference type="ARBA" id="ARBA00007168"/>
    </source>
</evidence>
<feature type="chain" id="PRO_5024275396" description="Choline transporter-like protein" evidence="8">
    <location>
        <begin position="20"/>
        <end position="556"/>
    </location>
</feature>
<protein>
    <recommendedName>
        <fullName evidence="7">Choline transporter-like protein</fullName>
    </recommendedName>
</protein>
<dbReference type="Pfam" id="PF04515">
    <property type="entry name" value="Choline_transpo"/>
    <property type="match status" value="1"/>
</dbReference>
<feature type="signal peptide" evidence="8">
    <location>
        <begin position="1"/>
        <end position="19"/>
    </location>
</feature>
<dbReference type="GO" id="GO:0005886">
    <property type="term" value="C:plasma membrane"/>
    <property type="evidence" value="ECO:0007669"/>
    <property type="project" value="UniProtKB-SubCell"/>
</dbReference>
<feature type="transmembrane region" description="Helical" evidence="7">
    <location>
        <begin position="488"/>
        <end position="508"/>
    </location>
</feature>
<name>A0A5K3FMV1_MESCO</name>
<comment type="function">
    <text evidence="7">Choline transporter.</text>
</comment>
<keyword evidence="3 7" id="KW-0812">Transmembrane</keyword>
<feature type="transmembrane region" description="Helical" evidence="7">
    <location>
        <begin position="353"/>
        <end position="372"/>
    </location>
</feature>
<evidence type="ECO:0000313" key="9">
    <source>
        <dbReference type="WBParaSite" id="MCU_009729-RA"/>
    </source>
</evidence>
<evidence type="ECO:0000256" key="1">
    <source>
        <dbReference type="ARBA" id="ARBA00004141"/>
    </source>
</evidence>
<evidence type="ECO:0000256" key="3">
    <source>
        <dbReference type="ARBA" id="ARBA00022692"/>
    </source>
</evidence>
<comment type="similarity">
    <text evidence="2 7">Belongs to the CTL (choline transporter-like) family.</text>
</comment>
<dbReference type="InterPro" id="IPR007603">
    <property type="entry name" value="Choline_transptr-like"/>
</dbReference>